<dbReference type="SUPFAM" id="SSF51338">
    <property type="entry name" value="Composite domain of metallo-dependent hydrolases"/>
    <property type="match status" value="1"/>
</dbReference>
<dbReference type="InterPro" id="IPR032466">
    <property type="entry name" value="Metal_Hydrolase"/>
</dbReference>
<evidence type="ECO:0000313" key="2">
    <source>
        <dbReference type="EMBL" id="PAB60294.1"/>
    </source>
</evidence>
<gene>
    <name evidence="2" type="ORF">CCE28_05185</name>
</gene>
<dbReference type="Gene3D" id="2.30.40.10">
    <property type="entry name" value="Urease, subunit C, domain 1"/>
    <property type="match status" value="1"/>
</dbReference>
<dbReference type="OrthoDB" id="9767366at2"/>
<reference evidence="2 3" key="1">
    <citation type="submission" date="2017-06" db="EMBL/GenBank/DDBJ databases">
        <title>Draft genome sequence of anaerobic fermentative bacterium Anaeromicrobium sediminis DY2726D isolated from West Pacific Ocean sediments.</title>
        <authorList>
            <person name="Zeng X."/>
        </authorList>
    </citation>
    <scope>NUCLEOTIDE SEQUENCE [LARGE SCALE GENOMIC DNA]</scope>
    <source>
        <strain evidence="2 3">DY2726D</strain>
    </source>
</reference>
<dbReference type="PANTHER" id="PTHR22642:SF22">
    <property type="entry name" value="EXOENZYMES REGULATORY PROTEIN AEPA"/>
    <property type="match status" value="1"/>
</dbReference>
<dbReference type="InterPro" id="IPR033932">
    <property type="entry name" value="YtcJ-like"/>
</dbReference>
<dbReference type="InterPro" id="IPR013108">
    <property type="entry name" value="Amidohydro_3"/>
</dbReference>
<dbReference type="InterPro" id="IPR011059">
    <property type="entry name" value="Metal-dep_hydrolase_composite"/>
</dbReference>
<dbReference type="PANTHER" id="PTHR22642">
    <property type="entry name" value="IMIDAZOLONEPROPIONASE"/>
    <property type="match status" value="1"/>
</dbReference>
<evidence type="ECO:0000313" key="3">
    <source>
        <dbReference type="Proteomes" id="UP000216024"/>
    </source>
</evidence>
<name>A0A267ML19_9FIRM</name>
<proteinExistence type="predicted"/>
<dbReference type="CDD" id="cd01300">
    <property type="entry name" value="YtcJ_like"/>
    <property type="match status" value="1"/>
</dbReference>
<dbReference type="Pfam" id="PF07969">
    <property type="entry name" value="Amidohydro_3"/>
    <property type="match status" value="1"/>
</dbReference>
<evidence type="ECO:0000259" key="1">
    <source>
        <dbReference type="Pfam" id="PF07969"/>
    </source>
</evidence>
<comment type="caution">
    <text evidence="2">The sequence shown here is derived from an EMBL/GenBank/DDBJ whole genome shotgun (WGS) entry which is preliminary data.</text>
</comment>
<dbReference type="RefSeq" id="WP_095131674.1">
    <property type="nucleotide sequence ID" value="NZ_NIBG01000003.1"/>
</dbReference>
<dbReference type="Gene3D" id="3.10.310.70">
    <property type="match status" value="1"/>
</dbReference>
<sequence length="514" mass="58097">MGQNELVLYNGQLITLDSKGSNANWIYIKDGYIKDFGIDDGYEKYKENVKMMDLKNKYAIPGFIDSHVHLVQTGLNKLANNFSACRSIKDVVSVIKDGNMEKSSMGPVIRGVALEEIKLEEKRMPTRWELDVVHPKKILWISTVDYQITVVNTHTYKFLNLPYNIEGIERDERGIPTGVLTGRANFIARKKLLGIISDEERKEGVEIALKEAIKKGVTTINAMEGGFLFHDKDALYVHENIKKFPIDVELFFQTTHVEKVKELGLNRIGGSIFLDGSFQARTAAMELPYEDLNSTRGDLYFTYDELEAFILAGIKMNMDTTIHAVGERAISRIIKVYEEAKSQFPDSKSIMRVQHFEIPREEDMDKGSKLGIIASMTPAFEYFWGGEGKTYDKRLGKERIMKTNPFKTLIEKGFVIAGGSESDLTPIDPLLGIHAILNHHNKEERISNKDALHMFTLNGAKAIGKDNIKGKLEKGYMADICILDENPLECDRKKIKDISVLATIKSGKILFNNI</sequence>
<dbReference type="EMBL" id="NIBG01000003">
    <property type="protein sequence ID" value="PAB60294.1"/>
    <property type="molecule type" value="Genomic_DNA"/>
</dbReference>
<dbReference type="Gene3D" id="3.20.20.140">
    <property type="entry name" value="Metal-dependent hydrolases"/>
    <property type="match status" value="1"/>
</dbReference>
<dbReference type="SUPFAM" id="SSF51556">
    <property type="entry name" value="Metallo-dependent hydrolases"/>
    <property type="match status" value="1"/>
</dbReference>
<keyword evidence="3" id="KW-1185">Reference proteome</keyword>
<organism evidence="2 3">
    <name type="scientific">Anaeromicrobium sediminis</name>
    <dbReference type="NCBI Taxonomy" id="1478221"/>
    <lineage>
        <taxon>Bacteria</taxon>
        <taxon>Bacillati</taxon>
        <taxon>Bacillota</taxon>
        <taxon>Clostridia</taxon>
        <taxon>Peptostreptococcales</taxon>
        <taxon>Thermotaleaceae</taxon>
        <taxon>Anaeromicrobium</taxon>
    </lineage>
</organism>
<dbReference type="GO" id="GO:0016810">
    <property type="term" value="F:hydrolase activity, acting on carbon-nitrogen (but not peptide) bonds"/>
    <property type="evidence" value="ECO:0007669"/>
    <property type="project" value="InterPro"/>
</dbReference>
<dbReference type="Proteomes" id="UP000216024">
    <property type="component" value="Unassembled WGS sequence"/>
</dbReference>
<accession>A0A267ML19</accession>
<feature type="domain" description="Amidohydrolase 3" evidence="1">
    <location>
        <begin position="51"/>
        <end position="511"/>
    </location>
</feature>
<dbReference type="AlphaFoldDB" id="A0A267ML19"/>
<protein>
    <recommendedName>
        <fullName evidence="1">Amidohydrolase 3 domain-containing protein</fullName>
    </recommendedName>
</protein>